<organism evidence="1">
    <name type="scientific">marine metagenome</name>
    <dbReference type="NCBI Taxonomy" id="408172"/>
    <lineage>
        <taxon>unclassified sequences</taxon>
        <taxon>metagenomes</taxon>
        <taxon>ecological metagenomes</taxon>
    </lineage>
</organism>
<dbReference type="Gene3D" id="3.40.50.300">
    <property type="entry name" value="P-loop containing nucleotide triphosphate hydrolases"/>
    <property type="match status" value="1"/>
</dbReference>
<dbReference type="EMBL" id="UINC01025804">
    <property type="protein sequence ID" value="SVB02069.1"/>
    <property type="molecule type" value="Genomic_DNA"/>
</dbReference>
<accession>A0A382AKZ7</accession>
<name>A0A382AKZ7_9ZZZZ</name>
<feature type="non-terminal residue" evidence="1">
    <location>
        <position position="198"/>
    </location>
</feature>
<evidence type="ECO:0000313" key="1">
    <source>
        <dbReference type="EMBL" id="SVB02069.1"/>
    </source>
</evidence>
<dbReference type="SUPFAM" id="SSF52540">
    <property type="entry name" value="P-loop containing nucleoside triphosphate hydrolases"/>
    <property type="match status" value="1"/>
</dbReference>
<gene>
    <name evidence="1" type="ORF">METZ01_LOCUS154923</name>
</gene>
<sequence length="198" mass="22656">MVASSPGMGKSDIIRSIAKEFNLKVIDFRVSQCEPVDMQGYPGVVDGRMTFHIPEYFPIEGDPIPEGRDGWLLFLDEFNSGNKQTEAAAYKLILDREVYKYKLHDRCLIAAAGNLTTDRAIVNTQSTATTSRLTHYRMQVDHKVWIGWANEHNIDHRIISLIKFKPEILHKFDPQTNELTFPCPRTWEFASKILTGKD</sequence>
<evidence type="ECO:0008006" key="2">
    <source>
        <dbReference type="Google" id="ProtNLM"/>
    </source>
</evidence>
<dbReference type="AlphaFoldDB" id="A0A382AKZ7"/>
<proteinExistence type="predicted"/>
<dbReference type="InterPro" id="IPR027417">
    <property type="entry name" value="P-loop_NTPase"/>
</dbReference>
<reference evidence="1" key="1">
    <citation type="submission" date="2018-05" db="EMBL/GenBank/DDBJ databases">
        <authorList>
            <person name="Lanie J.A."/>
            <person name="Ng W.-L."/>
            <person name="Kazmierczak K.M."/>
            <person name="Andrzejewski T.M."/>
            <person name="Davidsen T.M."/>
            <person name="Wayne K.J."/>
            <person name="Tettelin H."/>
            <person name="Glass J.I."/>
            <person name="Rusch D."/>
            <person name="Podicherti R."/>
            <person name="Tsui H.-C.T."/>
            <person name="Winkler M.E."/>
        </authorList>
    </citation>
    <scope>NUCLEOTIDE SEQUENCE</scope>
</reference>
<protein>
    <recommendedName>
        <fullName evidence="2">ATPase dynein-related AAA domain-containing protein</fullName>
    </recommendedName>
</protein>